<dbReference type="AlphaFoldDB" id="A0AAV4NWZ3"/>
<proteinExistence type="predicted"/>
<evidence type="ECO:0000313" key="3">
    <source>
        <dbReference type="Proteomes" id="UP001054837"/>
    </source>
</evidence>
<sequence length="97" mass="10427">MGFLNIRVLEGEGAAMPPYPAPSHRPGRPQSRGESPSGLLPLRASGLSQGDRPLIHSLCVCQLSSSRGAAEKVVSKLLTGNPHRDRLSTMKKFIHSE</sequence>
<evidence type="ECO:0000313" key="2">
    <source>
        <dbReference type="EMBL" id="GIX88265.1"/>
    </source>
</evidence>
<organism evidence="2 3">
    <name type="scientific">Caerostris darwini</name>
    <dbReference type="NCBI Taxonomy" id="1538125"/>
    <lineage>
        <taxon>Eukaryota</taxon>
        <taxon>Metazoa</taxon>
        <taxon>Ecdysozoa</taxon>
        <taxon>Arthropoda</taxon>
        <taxon>Chelicerata</taxon>
        <taxon>Arachnida</taxon>
        <taxon>Araneae</taxon>
        <taxon>Araneomorphae</taxon>
        <taxon>Entelegynae</taxon>
        <taxon>Araneoidea</taxon>
        <taxon>Araneidae</taxon>
        <taxon>Caerostris</taxon>
    </lineage>
</organism>
<evidence type="ECO:0000256" key="1">
    <source>
        <dbReference type="SAM" id="MobiDB-lite"/>
    </source>
</evidence>
<keyword evidence="3" id="KW-1185">Reference proteome</keyword>
<protein>
    <submittedName>
        <fullName evidence="2">Uncharacterized protein</fullName>
    </submittedName>
</protein>
<feature type="region of interest" description="Disordered" evidence="1">
    <location>
        <begin position="13"/>
        <end position="45"/>
    </location>
</feature>
<comment type="caution">
    <text evidence="2">The sequence shown here is derived from an EMBL/GenBank/DDBJ whole genome shotgun (WGS) entry which is preliminary data.</text>
</comment>
<reference evidence="2 3" key="1">
    <citation type="submission" date="2021-06" db="EMBL/GenBank/DDBJ databases">
        <title>Caerostris darwini draft genome.</title>
        <authorList>
            <person name="Kono N."/>
            <person name="Arakawa K."/>
        </authorList>
    </citation>
    <scope>NUCLEOTIDE SEQUENCE [LARGE SCALE GENOMIC DNA]</scope>
</reference>
<name>A0AAV4NWZ3_9ARAC</name>
<dbReference type="EMBL" id="BPLQ01002052">
    <property type="protein sequence ID" value="GIX88265.1"/>
    <property type="molecule type" value="Genomic_DNA"/>
</dbReference>
<accession>A0AAV4NWZ3</accession>
<dbReference type="Proteomes" id="UP001054837">
    <property type="component" value="Unassembled WGS sequence"/>
</dbReference>
<gene>
    <name evidence="2" type="ORF">CDAR_392371</name>
</gene>